<dbReference type="EMBL" id="JAQQBR010001832">
    <property type="protein sequence ID" value="KAK0166674.1"/>
    <property type="molecule type" value="Genomic_DNA"/>
</dbReference>
<dbReference type="Proteomes" id="UP001168972">
    <property type="component" value="Unassembled WGS sequence"/>
</dbReference>
<comment type="caution">
    <text evidence="1">The sequence shown here is derived from an EMBL/GenBank/DDBJ whole genome shotgun (WGS) entry which is preliminary data.</text>
</comment>
<protein>
    <submittedName>
        <fullName evidence="1">Uncharacterized protein</fullName>
    </submittedName>
</protein>
<proteinExistence type="predicted"/>
<evidence type="ECO:0000313" key="2">
    <source>
        <dbReference type="Proteomes" id="UP001168972"/>
    </source>
</evidence>
<name>A0AA39KMA6_MICHY</name>
<accession>A0AA39KMA6</accession>
<gene>
    <name evidence="1" type="ORF">PV327_004166</name>
</gene>
<reference evidence="1" key="1">
    <citation type="journal article" date="2023" name="bioRxiv">
        <title>Scaffold-level genome assemblies of two parasitoid biocontrol wasps reveal the parthenogenesis mechanism and an associated novel virus.</title>
        <authorList>
            <person name="Inwood S."/>
            <person name="Skelly J."/>
            <person name="Guhlin J."/>
            <person name="Harrop T."/>
            <person name="Goldson S."/>
            <person name="Dearden P."/>
        </authorList>
    </citation>
    <scope>NUCLEOTIDE SEQUENCE</scope>
    <source>
        <strain evidence="1">Lincoln</strain>
        <tissue evidence="1">Whole body</tissue>
    </source>
</reference>
<dbReference type="AlphaFoldDB" id="A0AA39KMA6"/>
<reference evidence="1" key="2">
    <citation type="submission" date="2023-03" db="EMBL/GenBank/DDBJ databases">
        <authorList>
            <person name="Inwood S.N."/>
            <person name="Skelly J.G."/>
            <person name="Guhlin J."/>
            <person name="Harrop T.W.R."/>
            <person name="Goldson S.G."/>
            <person name="Dearden P.K."/>
        </authorList>
    </citation>
    <scope>NUCLEOTIDE SEQUENCE</scope>
    <source>
        <strain evidence="1">Lincoln</strain>
        <tissue evidence="1">Whole body</tissue>
    </source>
</reference>
<evidence type="ECO:0000313" key="1">
    <source>
        <dbReference type="EMBL" id="KAK0166674.1"/>
    </source>
</evidence>
<organism evidence="1 2">
    <name type="scientific">Microctonus hyperodae</name>
    <name type="common">Parasitoid wasp</name>
    <dbReference type="NCBI Taxonomy" id="165561"/>
    <lineage>
        <taxon>Eukaryota</taxon>
        <taxon>Metazoa</taxon>
        <taxon>Ecdysozoa</taxon>
        <taxon>Arthropoda</taxon>
        <taxon>Hexapoda</taxon>
        <taxon>Insecta</taxon>
        <taxon>Pterygota</taxon>
        <taxon>Neoptera</taxon>
        <taxon>Endopterygota</taxon>
        <taxon>Hymenoptera</taxon>
        <taxon>Apocrita</taxon>
        <taxon>Ichneumonoidea</taxon>
        <taxon>Braconidae</taxon>
        <taxon>Euphorinae</taxon>
        <taxon>Microctonus</taxon>
    </lineage>
</organism>
<keyword evidence="2" id="KW-1185">Reference proteome</keyword>
<sequence>MGVSSNGQSLRLECGLELAVTFLSFLSIFHDKFKFVYAIIIMLKLYFDGKEKIVVTILNANFGKEIQKELNSNFFKQNYFFVLTEIFVMRIGMKFRSETIDTNFEWIFIQNF</sequence>